<evidence type="ECO:0000313" key="4">
    <source>
        <dbReference type="Proteomes" id="UP000526408"/>
    </source>
</evidence>
<organism evidence="3 4">
    <name type="scientific">Roseicyclus persicicus</name>
    <dbReference type="NCBI Taxonomy" id="2650661"/>
    <lineage>
        <taxon>Bacteria</taxon>
        <taxon>Pseudomonadati</taxon>
        <taxon>Pseudomonadota</taxon>
        <taxon>Alphaproteobacteria</taxon>
        <taxon>Rhodobacterales</taxon>
        <taxon>Roseobacteraceae</taxon>
        <taxon>Roseicyclus</taxon>
    </lineage>
</organism>
<keyword evidence="1" id="KW-0812">Transmembrane</keyword>
<dbReference type="RefSeq" id="WP_168622787.1">
    <property type="nucleotide sequence ID" value="NZ_JAAZQQ010000002.1"/>
</dbReference>
<feature type="transmembrane region" description="Helical" evidence="1">
    <location>
        <begin position="21"/>
        <end position="39"/>
    </location>
</feature>
<keyword evidence="4" id="KW-1185">Reference proteome</keyword>
<accession>A0A7X6JZ43</accession>
<reference evidence="3 4" key="1">
    <citation type="submission" date="2020-04" db="EMBL/GenBank/DDBJ databases">
        <authorList>
            <person name="Yoon J."/>
        </authorList>
    </citation>
    <scope>NUCLEOTIDE SEQUENCE [LARGE SCALE GENOMIC DNA]</scope>
    <source>
        <strain evidence="3 4">KMU-115</strain>
    </source>
</reference>
<sequence length="254" mass="25701">MNRPAPQSALREIRAHLGQPATLTALAGATALLVLAGPFGTLDSLGAAARVGYWGAVVLTTYAAGTAVDVLLRPRLSGLGHAARIGAITLATALAVTGVVVALNLALLGRAPGTHGAAGALGAIFAVAAIASLLLQLAGPGAEPAAVAGPPPLLDRLPVDRRGALVALSVEDHYVRVRTTRGEAMLLMRLGDAIREAAPVPGLRVHRSHWVATDAVAAVRREGDRAVLTMTVGGDIPASRAHIPALKAAGLLPR</sequence>
<dbReference type="AlphaFoldDB" id="A0A7X6JZ43"/>
<evidence type="ECO:0000259" key="2">
    <source>
        <dbReference type="PROSITE" id="PS50930"/>
    </source>
</evidence>
<evidence type="ECO:0000313" key="3">
    <source>
        <dbReference type="EMBL" id="NKX44413.1"/>
    </source>
</evidence>
<dbReference type="PROSITE" id="PS50930">
    <property type="entry name" value="HTH_LYTTR"/>
    <property type="match status" value="1"/>
</dbReference>
<dbReference type="Pfam" id="PF04397">
    <property type="entry name" value="LytTR"/>
    <property type="match status" value="1"/>
</dbReference>
<feature type="transmembrane region" description="Helical" evidence="1">
    <location>
        <begin position="114"/>
        <end position="135"/>
    </location>
</feature>
<gene>
    <name evidence="3" type="ORF">HCU73_07395</name>
</gene>
<feature type="transmembrane region" description="Helical" evidence="1">
    <location>
        <begin position="51"/>
        <end position="72"/>
    </location>
</feature>
<comment type="caution">
    <text evidence="3">The sequence shown here is derived from an EMBL/GenBank/DDBJ whole genome shotgun (WGS) entry which is preliminary data.</text>
</comment>
<feature type="domain" description="HTH LytTR-type" evidence="2">
    <location>
        <begin position="168"/>
        <end position="252"/>
    </location>
</feature>
<protein>
    <submittedName>
        <fullName evidence="3">LytTR family transcriptional regulator</fullName>
    </submittedName>
</protein>
<dbReference type="EMBL" id="JAAZQQ010000002">
    <property type="protein sequence ID" value="NKX44413.1"/>
    <property type="molecule type" value="Genomic_DNA"/>
</dbReference>
<feature type="transmembrane region" description="Helical" evidence="1">
    <location>
        <begin position="84"/>
        <end position="108"/>
    </location>
</feature>
<dbReference type="InterPro" id="IPR007492">
    <property type="entry name" value="LytTR_DNA-bd_dom"/>
</dbReference>
<proteinExistence type="predicted"/>
<dbReference type="Proteomes" id="UP000526408">
    <property type="component" value="Unassembled WGS sequence"/>
</dbReference>
<dbReference type="GO" id="GO:0003677">
    <property type="term" value="F:DNA binding"/>
    <property type="evidence" value="ECO:0007669"/>
    <property type="project" value="InterPro"/>
</dbReference>
<evidence type="ECO:0000256" key="1">
    <source>
        <dbReference type="SAM" id="Phobius"/>
    </source>
</evidence>
<name>A0A7X6JZ43_9RHOB</name>
<dbReference type="SMART" id="SM00850">
    <property type="entry name" value="LytTR"/>
    <property type="match status" value="1"/>
</dbReference>
<keyword evidence="1" id="KW-1133">Transmembrane helix</keyword>
<keyword evidence="1" id="KW-0472">Membrane</keyword>